<keyword evidence="2" id="KW-0812">Transmembrane</keyword>
<reference evidence="4" key="1">
    <citation type="submission" date="2016-11" db="EMBL/GenBank/DDBJ databases">
        <authorList>
            <person name="Varghese N."/>
            <person name="Submissions S."/>
        </authorList>
    </citation>
    <scope>NUCLEOTIDE SEQUENCE [LARGE SCALE GENOMIC DNA]</scope>
    <source>
        <strain evidence="4">DSM 44671</strain>
    </source>
</reference>
<keyword evidence="2" id="KW-0472">Membrane</keyword>
<keyword evidence="4" id="KW-1185">Reference proteome</keyword>
<keyword evidence="2" id="KW-1133">Transmembrane helix</keyword>
<evidence type="ECO:0000256" key="1">
    <source>
        <dbReference type="SAM" id="MobiDB-lite"/>
    </source>
</evidence>
<feature type="region of interest" description="Disordered" evidence="1">
    <location>
        <begin position="328"/>
        <end position="394"/>
    </location>
</feature>
<feature type="compositionally biased region" description="Pro residues" evidence="1">
    <location>
        <begin position="96"/>
        <end position="106"/>
    </location>
</feature>
<organism evidence="3 4">
    <name type="scientific">Amycolatopsis australiensis</name>
    <dbReference type="NCBI Taxonomy" id="546364"/>
    <lineage>
        <taxon>Bacteria</taxon>
        <taxon>Bacillati</taxon>
        <taxon>Actinomycetota</taxon>
        <taxon>Actinomycetes</taxon>
        <taxon>Pseudonocardiales</taxon>
        <taxon>Pseudonocardiaceae</taxon>
        <taxon>Amycolatopsis</taxon>
    </lineage>
</organism>
<accession>A0A1K1LLK8</accession>
<evidence type="ECO:0000256" key="2">
    <source>
        <dbReference type="SAM" id="Phobius"/>
    </source>
</evidence>
<sequence length="448" mass="47361">MADARNLDPAVDLELAAFTRQLHSGLFVPEAEQATAPIDVVDRRPAPPTPTAPTLAPPSPPAAVAGSAAAQPLTEHPAPPNQKPRTADERAEPWKRPPAPKLPQPTGPSGWQRAGHALADWIELRTQRTRTRRATPAEDSDITVGALIVVSVVTLVVCALAFALSFSMMLAAARLYGWNDNLAKLFPILIDVGAIGGTFMGAISANRTYVHVGRSVLTLTLAASVLFNLVGHDVRGGTLIALPERWKWTGTVAAVFIPIVLAYFVHAFSKALKAYMDQRRAQKAAAEAAATAKARRAEAERAQQRQLPVAPVADRVTAPVAAMPPARVVEQPKPPAPAPVAVPQQRPAARPVPPKAAPAKAAAPRKAEAAKSEAAPAASAPAKPASKAKPGKLDADTAYAWSRRNGHPGPTVVLKHFEQQGFEVPALSTLRSWINSRRDTEAGSTTQS</sequence>
<protein>
    <recommendedName>
        <fullName evidence="5">DUF2637 domain-containing protein</fullName>
    </recommendedName>
</protein>
<evidence type="ECO:0000313" key="4">
    <source>
        <dbReference type="Proteomes" id="UP000182740"/>
    </source>
</evidence>
<dbReference type="STRING" id="546364.SAMN04489730_0057"/>
<feature type="compositionally biased region" description="Basic and acidic residues" evidence="1">
    <location>
        <begin position="85"/>
        <end position="95"/>
    </location>
</feature>
<dbReference type="Proteomes" id="UP000182740">
    <property type="component" value="Unassembled WGS sequence"/>
</dbReference>
<dbReference type="OrthoDB" id="10018599at2"/>
<gene>
    <name evidence="3" type="ORF">SAMN04489730_0057</name>
</gene>
<dbReference type="RefSeq" id="WP_072474333.1">
    <property type="nucleotide sequence ID" value="NZ_FPJG01000001.1"/>
</dbReference>
<feature type="transmembrane region" description="Helical" evidence="2">
    <location>
        <begin position="212"/>
        <end position="230"/>
    </location>
</feature>
<feature type="transmembrane region" description="Helical" evidence="2">
    <location>
        <begin position="142"/>
        <end position="173"/>
    </location>
</feature>
<proteinExistence type="predicted"/>
<name>A0A1K1LLK8_9PSEU</name>
<dbReference type="EMBL" id="FPJG01000001">
    <property type="protein sequence ID" value="SFW11781.1"/>
    <property type="molecule type" value="Genomic_DNA"/>
</dbReference>
<evidence type="ECO:0008006" key="5">
    <source>
        <dbReference type="Google" id="ProtNLM"/>
    </source>
</evidence>
<feature type="compositionally biased region" description="Low complexity" evidence="1">
    <location>
        <begin position="372"/>
        <end position="388"/>
    </location>
</feature>
<feature type="transmembrane region" description="Helical" evidence="2">
    <location>
        <begin position="250"/>
        <end position="269"/>
    </location>
</feature>
<feature type="region of interest" description="Disordered" evidence="1">
    <location>
        <begin position="37"/>
        <end position="113"/>
    </location>
</feature>
<feature type="transmembrane region" description="Helical" evidence="2">
    <location>
        <begin position="185"/>
        <end position="205"/>
    </location>
</feature>
<feature type="compositionally biased region" description="Pro residues" evidence="1">
    <location>
        <begin position="46"/>
        <end position="61"/>
    </location>
</feature>
<evidence type="ECO:0000313" key="3">
    <source>
        <dbReference type="EMBL" id="SFW11781.1"/>
    </source>
</evidence>
<dbReference type="AlphaFoldDB" id="A0A1K1LLK8"/>